<gene>
    <name evidence="1" type="ORF">GCM10010302_05750</name>
</gene>
<organism evidence="1 2">
    <name type="scientific">Streptomyces polychromogenes</name>
    <dbReference type="NCBI Taxonomy" id="67342"/>
    <lineage>
        <taxon>Bacteria</taxon>
        <taxon>Bacillati</taxon>
        <taxon>Actinomycetota</taxon>
        <taxon>Actinomycetes</taxon>
        <taxon>Kitasatosporales</taxon>
        <taxon>Streptomycetaceae</taxon>
        <taxon>Streptomyces</taxon>
    </lineage>
</organism>
<dbReference type="Proteomes" id="UP001501867">
    <property type="component" value="Unassembled WGS sequence"/>
</dbReference>
<reference evidence="2" key="1">
    <citation type="journal article" date="2019" name="Int. J. Syst. Evol. Microbiol.">
        <title>The Global Catalogue of Microorganisms (GCM) 10K type strain sequencing project: providing services to taxonomists for standard genome sequencing and annotation.</title>
        <authorList>
            <consortium name="The Broad Institute Genomics Platform"/>
            <consortium name="The Broad Institute Genome Sequencing Center for Infectious Disease"/>
            <person name="Wu L."/>
            <person name="Ma J."/>
        </authorList>
    </citation>
    <scope>NUCLEOTIDE SEQUENCE [LARGE SCALE GENOMIC DNA]</scope>
    <source>
        <strain evidence="2">JCM 4505</strain>
    </source>
</reference>
<sequence>MSHTITNASSLFVIALARIARRRPQFLDWHRDGHGYQAHDYKAPPTI</sequence>
<name>A0ABP3EQL8_9ACTN</name>
<comment type="caution">
    <text evidence="1">The sequence shown here is derived from an EMBL/GenBank/DDBJ whole genome shotgun (WGS) entry which is preliminary data.</text>
</comment>
<keyword evidence="2" id="KW-1185">Reference proteome</keyword>
<dbReference type="RefSeq" id="WP_344151789.1">
    <property type="nucleotide sequence ID" value="NZ_BAAABV010000005.1"/>
</dbReference>
<accession>A0ABP3EQL8</accession>
<evidence type="ECO:0000313" key="1">
    <source>
        <dbReference type="EMBL" id="GAA0271024.1"/>
    </source>
</evidence>
<proteinExistence type="predicted"/>
<evidence type="ECO:0000313" key="2">
    <source>
        <dbReference type="Proteomes" id="UP001501867"/>
    </source>
</evidence>
<dbReference type="EMBL" id="BAAABV010000005">
    <property type="protein sequence ID" value="GAA0271024.1"/>
    <property type="molecule type" value="Genomic_DNA"/>
</dbReference>
<protein>
    <submittedName>
        <fullName evidence="1">Uncharacterized protein</fullName>
    </submittedName>
</protein>